<dbReference type="PANTHER" id="PTHR39639:SF1">
    <property type="entry name" value="DUF262 DOMAIN-CONTAINING PROTEIN"/>
    <property type="match status" value="1"/>
</dbReference>
<dbReference type="Pfam" id="PF03235">
    <property type="entry name" value="GmrSD_N"/>
    <property type="match status" value="1"/>
</dbReference>
<dbReference type="EMBL" id="JSZA02000034">
    <property type="protein sequence ID" value="KHD10106.1"/>
    <property type="molecule type" value="Genomic_DNA"/>
</dbReference>
<feature type="domain" description="GmrSD restriction endonucleases N-terminal" evidence="2">
    <location>
        <begin position="55"/>
        <end position="192"/>
    </location>
</feature>
<name>A0A0A6S1V3_9GAMM</name>
<gene>
    <name evidence="3" type="ORF">PN36_11150</name>
</gene>
<evidence type="ECO:0000256" key="1">
    <source>
        <dbReference type="SAM" id="MobiDB-lite"/>
    </source>
</evidence>
<dbReference type="PANTHER" id="PTHR39639">
    <property type="entry name" value="CHROMOSOME 16, WHOLE GENOME SHOTGUN SEQUENCE"/>
    <property type="match status" value="1"/>
</dbReference>
<accession>A0A0A6S1V3</accession>
<evidence type="ECO:0000313" key="3">
    <source>
        <dbReference type="EMBL" id="KHD10106.1"/>
    </source>
</evidence>
<reference evidence="3 4" key="1">
    <citation type="journal article" date="2016" name="Front. Microbiol.">
        <title>Single-Cell (Meta-)Genomics of a Dimorphic Candidatus Thiomargarita nelsonii Reveals Genomic Plasticity.</title>
        <authorList>
            <person name="Flood B.E."/>
            <person name="Fliss P."/>
            <person name="Jones D.S."/>
            <person name="Dick G.J."/>
            <person name="Jain S."/>
            <person name="Kaster A.K."/>
            <person name="Winkel M."/>
            <person name="Mussmann M."/>
            <person name="Bailey J."/>
        </authorList>
    </citation>
    <scope>NUCLEOTIDE SEQUENCE [LARGE SCALE GENOMIC DNA]</scope>
    <source>
        <strain evidence="3">Hydrate Ridge</strain>
    </source>
</reference>
<dbReference type="Proteomes" id="UP000030428">
    <property type="component" value="Unassembled WGS sequence"/>
</dbReference>
<keyword evidence="4" id="KW-1185">Reference proteome</keyword>
<dbReference type="InterPro" id="IPR004919">
    <property type="entry name" value="GmrSD_N"/>
</dbReference>
<sequence>MNNQNSEIEDIDNEENLENERQSNEIFDPREIDISVEQQNIDYLIGKLEDGEIDLNTEFQRSTDLWDDGKMSRLIESLMVRFPVPGFYFDITDKNNWQVIDGLQRLSALKKFVIDNKLKLKGLDFLQEIEGKTFNDLSSDQVYKHLIRTMKRTQIVLYLIRPGTPKAVKYRLYERINTGGLTLNSQEIRHALNQGIAANYVEELSQLPEFKKVIIYSTNRMLDREFVLRYIAFREISFYNYKLPFTKFLDNAMENIAKCSRREKLKQEFAKALETAYQIFDDKAFRKKPRAKSNGALFETWTVNLSQLTDEKRVLLVSNKAQVIELFNLLLTNHEDFKNSISKGFSTIKGVKTRFIEIEQLIQNVLDNPNIKNSND</sequence>
<dbReference type="AlphaFoldDB" id="A0A0A6S1V3"/>
<protein>
    <recommendedName>
        <fullName evidence="2">GmrSD restriction endonucleases N-terminal domain-containing protein</fullName>
    </recommendedName>
</protein>
<comment type="caution">
    <text evidence="3">The sequence shown here is derived from an EMBL/GenBank/DDBJ whole genome shotgun (WGS) entry which is preliminary data.</text>
</comment>
<evidence type="ECO:0000313" key="4">
    <source>
        <dbReference type="Proteomes" id="UP000030428"/>
    </source>
</evidence>
<organism evidence="3 4">
    <name type="scientific">Candidatus Thiomargarita nelsonii</name>
    <dbReference type="NCBI Taxonomy" id="1003181"/>
    <lineage>
        <taxon>Bacteria</taxon>
        <taxon>Pseudomonadati</taxon>
        <taxon>Pseudomonadota</taxon>
        <taxon>Gammaproteobacteria</taxon>
        <taxon>Thiotrichales</taxon>
        <taxon>Thiotrichaceae</taxon>
        <taxon>Thiomargarita</taxon>
    </lineage>
</organism>
<proteinExistence type="predicted"/>
<feature type="compositionally biased region" description="Acidic residues" evidence="1">
    <location>
        <begin position="7"/>
        <end position="17"/>
    </location>
</feature>
<feature type="region of interest" description="Disordered" evidence="1">
    <location>
        <begin position="1"/>
        <end position="24"/>
    </location>
</feature>
<evidence type="ECO:0000259" key="2">
    <source>
        <dbReference type="Pfam" id="PF03235"/>
    </source>
</evidence>